<dbReference type="AlphaFoldDB" id="A0AB34QND9"/>
<gene>
    <name evidence="1" type="ORF">RN20_01660</name>
</gene>
<evidence type="ECO:0008006" key="3">
    <source>
        <dbReference type="Google" id="ProtNLM"/>
    </source>
</evidence>
<proteinExistence type="predicted"/>
<reference evidence="2" key="1">
    <citation type="submission" date="2015-04" db="EMBL/GenBank/DDBJ databases">
        <title>Genome sequencing of pathogens of bean.</title>
        <authorList>
            <person name="Harrison J.W."/>
            <person name="Aritua V."/>
            <person name="Sapp M."/>
            <person name="Smith J."/>
            <person name="Studholme D.J."/>
        </authorList>
    </citation>
    <scope>NUCLEOTIDE SEQUENCE [LARGE SCALE GENOMIC DNA]</scope>
    <source>
        <strain evidence="2">NCPPB 1138</strain>
    </source>
</reference>
<name>A0AB34QND9_XANCH</name>
<comment type="caution">
    <text evidence="1">The sequence shown here is derived from an EMBL/GenBank/DDBJ whole genome shotgun (WGS) entry which is preliminary data.</text>
</comment>
<organism evidence="1 2">
    <name type="scientific">Xanthomonas campestris pv. phaseoli</name>
    <dbReference type="NCBI Taxonomy" id="317013"/>
    <lineage>
        <taxon>Bacteria</taxon>
        <taxon>Pseudomonadati</taxon>
        <taxon>Pseudomonadota</taxon>
        <taxon>Gammaproteobacteria</taxon>
        <taxon>Lysobacterales</taxon>
        <taxon>Lysobacteraceae</taxon>
        <taxon>Xanthomonas</taxon>
    </lineage>
</organism>
<sequence>MSTLATHLPAKDQGLCRHELLSRRVRMAFAMRRQSLRR</sequence>
<accession>A0AB34QND9</accession>
<evidence type="ECO:0000313" key="1">
    <source>
        <dbReference type="EMBL" id="KHS40615.1"/>
    </source>
</evidence>
<protein>
    <recommendedName>
        <fullName evidence="3">Transposase</fullName>
    </recommendedName>
</protein>
<dbReference type="Proteomes" id="UP000031180">
    <property type="component" value="Unassembled WGS sequence"/>
</dbReference>
<evidence type="ECO:0000313" key="2">
    <source>
        <dbReference type="Proteomes" id="UP000031180"/>
    </source>
</evidence>
<dbReference type="EMBL" id="JWTI02000077">
    <property type="protein sequence ID" value="KHS40615.1"/>
    <property type="molecule type" value="Genomic_DNA"/>
</dbReference>